<feature type="compositionally biased region" description="Low complexity" evidence="1">
    <location>
        <begin position="343"/>
        <end position="357"/>
    </location>
</feature>
<protein>
    <recommendedName>
        <fullName evidence="2">Zn(2)-C6 fungal-type domain-containing protein</fullName>
    </recommendedName>
</protein>
<name>A0A1B7TES4_9ASCO</name>
<feature type="compositionally biased region" description="Polar residues" evidence="1">
    <location>
        <begin position="128"/>
        <end position="149"/>
    </location>
</feature>
<dbReference type="InterPro" id="IPR021858">
    <property type="entry name" value="Fun_TF"/>
</dbReference>
<dbReference type="Pfam" id="PF11951">
    <property type="entry name" value="Fungal_trans_2"/>
    <property type="match status" value="1"/>
</dbReference>
<feature type="region of interest" description="Disordered" evidence="1">
    <location>
        <begin position="122"/>
        <end position="149"/>
    </location>
</feature>
<dbReference type="SMART" id="SM00066">
    <property type="entry name" value="GAL4"/>
    <property type="match status" value="1"/>
</dbReference>
<organism evidence="3 4">
    <name type="scientific">Hanseniaspora valbyensis NRRL Y-1626</name>
    <dbReference type="NCBI Taxonomy" id="766949"/>
    <lineage>
        <taxon>Eukaryota</taxon>
        <taxon>Fungi</taxon>
        <taxon>Dikarya</taxon>
        <taxon>Ascomycota</taxon>
        <taxon>Saccharomycotina</taxon>
        <taxon>Saccharomycetes</taxon>
        <taxon>Saccharomycodales</taxon>
        <taxon>Saccharomycodaceae</taxon>
        <taxon>Hanseniaspora</taxon>
    </lineage>
</organism>
<feature type="compositionally biased region" description="Low complexity" evidence="1">
    <location>
        <begin position="645"/>
        <end position="662"/>
    </location>
</feature>
<comment type="caution">
    <text evidence="3">The sequence shown here is derived from an EMBL/GenBank/DDBJ whole genome shotgun (WGS) entry which is preliminary data.</text>
</comment>
<evidence type="ECO:0000259" key="2">
    <source>
        <dbReference type="PROSITE" id="PS50048"/>
    </source>
</evidence>
<dbReference type="Gene3D" id="4.10.240.10">
    <property type="entry name" value="Zn(2)-C6 fungal-type DNA-binding domain"/>
    <property type="match status" value="1"/>
</dbReference>
<feature type="region of interest" description="Disordered" evidence="1">
    <location>
        <begin position="199"/>
        <end position="233"/>
    </location>
</feature>
<dbReference type="Proteomes" id="UP000092321">
    <property type="component" value="Unassembled WGS sequence"/>
</dbReference>
<dbReference type="EMBL" id="LXPE01000010">
    <property type="protein sequence ID" value="OBA27231.1"/>
    <property type="molecule type" value="Genomic_DNA"/>
</dbReference>
<dbReference type="InterPro" id="IPR001138">
    <property type="entry name" value="Zn2Cys6_DnaBD"/>
</dbReference>
<reference evidence="4" key="1">
    <citation type="journal article" date="2016" name="Proc. Natl. Acad. Sci. U.S.A.">
        <title>Comparative genomics of biotechnologically important yeasts.</title>
        <authorList>
            <person name="Riley R."/>
            <person name="Haridas S."/>
            <person name="Wolfe K.H."/>
            <person name="Lopes M.R."/>
            <person name="Hittinger C.T."/>
            <person name="Goeker M."/>
            <person name="Salamov A.A."/>
            <person name="Wisecaver J.H."/>
            <person name="Long T.M."/>
            <person name="Calvey C.H."/>
            <person name="Aerts A.L."/>
            <person name="Barry K.W."/>
            <person name="Choi C."/>
            <person name="Clum A."/>
            <person name="Coughlan A.Y."/>
            <person name="Deshpande S."/>
            <person name="Douglass A.P."/>
            <person name="Hanson S.J."/>
            <person name="Klenk H.-P."/>
            <person name="LaButti K.M."/>
            <person name="Lapidus A."/>
            <person name="Lindquist E.A."/>
            <person name="Lipzen A.M."/>
            <person name="Meier-Kolthoff J.P."/>
            <person name="Ohm R.A."/>
            <person name="Otillar R.P."/>
            <person name="Pangilinan J.L."/>
            <person name="Peng Y."/>
            <person name="Rokas A."/>
            <person name="Rosa C.A."/>
            <person name="Scheuner C."/>
            <person name="Sibirny A.A."/>
            <person name="Slot J.C."/>
            <person name="Stielow J.B."/>
            <person name="Sun H."/>
            <person name="Kurtzman C.P."/>
            <person name="Blackwell M."/>
            <person name="Grigoriev I.V."/>
            <person name="Jeffries T.W."/>
        </authorList>
    </citation>
    <scope>NUCLEOTIDE SEQUENCE [LARGE SCALE GENOMIC DNA]</scope>
    <source>
        <strain evidence="4">NRRL Y-1626</strain>
    </source>
</reference>
<dbReference type="InterPro" id="IPR053157">
    <property type="entry name" value="Sterol_Uptake_Regulator"/>
</dbReference>
<dbReference type="AlphaFoldDB" id="A0A1B7TES4"/>
<evidence type="ECO:0000256" key="1">
    <source>
        <dbReference type="SAM" id="MobiDB-lite"/>
    </source>
</evidence>
<dbReference type="CDD" id="cd00067">
    <property type="entry name" value="GAL4"/>
    <property type="match status" value="1"/>
</dbReference>
<accession>A0A1B7TES4</accession>
<feature type="region of interest" description="Disordered" evidence="1">
    <location>
        <begin position="335"/>
        <end position="362"/>
    </location>
</feature>
<dbReference type="InterPro" id="IPR036864">
    <property type="entry name" value="Zn2-C6_fun-type_DNA-bd_sf"/>
</dbReference>
<dbReference type="PROSITE" id="PS50048">
    <property type="entry name" value="ZN2_CY6_FUNGAL_2"/>
    <property type="match status" value="1"/>
</dbReference>
<dbReference type="Pfam" id="PF00172">
    <property type="entry name" value="Zn_clus"/>
    <property type="match status" value="1"/>
</dbReference>
<sequence length="841" mass="91987">MVEKSGSSNEKKSQVKIVELIEVNGKHVTKEGGKRQYHHKSKNGCDNCKRRRVKCTEEKPICSKCENQSLECVYSAPQPRRRRTKKEIIMMKKALENGEPLSMSPSKDNSFDSIHKKRELDEIKEESSSNGMVFSDSRQNTNESDVSFTNKKRKLSAAYEIGTPKNVSKRKDSKTTIVKYVVTKEDGTKVTIEDDALVSKVKSPRSRSNNSNESKSSSNPINDPKPTLSQTHSNTSLQQMFQQHLNGNNINTIPQLMSLTSSEKYANAVSATSNSANNQKANTTAGNNIDPQFGAIFQNLNNAMNSPQSNSMSITNSIGTFFSLNNAKLLSNLTKSSKTEGNQSQSKSVGQQQQQPSFVGEEEISHNNQINTNDNPATPEIFKKDIGDLSKHISLSGIKQHLNNSKSPLSNLPKLASAFTNGANAWGPLLSSLSGGGQNVISGNQLIPGLNLVDLKLFHHYMTLVSTTIVDSGICVSSSIWKSYIPDLSFQFPFLMHAILAFSATHLSRTQQGLEEIVATHRLDCLKLLKDAVLEITPENTDALVGSAIILIMDSLANAVPAQQQQNNGGKDEKGSSADSGIGDFTTSAWIFHVKGAATILTAVWPLPETSRFYNLINVDLSELGQYLMASSAAEAAVNTVLNESGQNNNNNNSNSSSNNNLGGLGDGDGGSNAESMPAPNITDLMCFDESIADLYPIEIDSPYLITLAYLDKLNKGIEKDGFILRIFSFPALLDKTFLLLLMTGDMNAMRIMRCYYKMLRSFVTEKKDKIWFLEGLTQVLPADVDEYSGGGVYMMLDFLGNGLPSMMSNVFDNSNLANGFDFSAFTSANNDNSNNKSANK</sequence>
<evidence type="ECO:0000313" key="3">
    <source>
        <dbReference type="EMBL" id="OBA27231.1"/>
    </source>
</evidence>
<keyword evidence="4" id="KW-1185">Reference proteome</keyword>
<feature type="compositionally biased region" description="Low complexity" evidence="1">
    <location>
        <begin position="199"/>
        <end position="220"/>
    </location>
</feature>
<dbReference type="PROSITE" id="PS00463">
    <property type="entry name" value="ZN2_CY6_FUNGAL_1"/>
    <property type="match status" value="1"/>
</dbReference>
<dbReference type="GO" id="GO:0008270">
    <property type="term" value="F:zinc ion binding"/>
    <property type="evidence" value="ECO:0007669"/>
    <property type="project" value="InterPro"/>
</dbReference>
<dbReference type="OrthoDB" id="416217at2759"/>
<evidence type="ECO:0000313" key="4">
    <source>
        <dbReference type="Proteomes" id="UP000092321"/>
    </source>
</evidence>
<feature type="domain" description="Zn(2)-C6 fungal-type" evidence="2">
    <location>
        <begin position="44"/>
        <end position="74"/>
    </location>
</feature>
<dbReference type="SUPFAM" id="SSF57701">
    <property type="entry name" value="Zn2/Cys6 DNA-binding domain"/>
    <property type="match status" value="1"/>
</dbReference>
<gene>
    <name evidence="3" type="ORF">HANVADRAFT_52522</name>
</gene>
<proteinExistence type="predicted"/>
<dbReference type="GO" id="GO:0001228">
    <property type="term" value="F:DNA-binding transcription activator activity, RNA polymerase II-specific"/>
    <property type="evidence" value="ECO:0007669"/>
    <property type="project" value="TreeGrafter"/>
</dbReference>
<dbReference type="PANTHER" id="PTHR47784">
    <property type="entry name" value="STEROL UPTAKE CONTROL PROTEIN 2"/>
    <property type="match status" value="1"/>
</dbReference>
<feature type="region of interest" description="Disordered" evidence="1">
    <location>
        <begin position="644"/>
        <end position="670"/>
    </location>
</feature>
<dbReference type="PANTHER" id="PTHR47784:SF5">
    <property type="entry name" value="STEROL UPTAKE CONTROL PROTEIN 2"/>
    <property type="match status" value="1"/>
</dbReference>